<keyword evidence="2" id="KW-1185">Reference proteome</keyword>
<name>A0A9R1VZ76_LACSA</name>
<protein>
    <submittedName>
        <fullName evidence="1">Uncharacterized protein</fullName>
    </submittedName>
</protein>
<dbReference type="AlphaFoldDB" id="A0A9R1VZ76"/>
<proteinExistence type="predicted"/>
<dbReference type="Proteomes" id="UP000235145">
    <property type="component" value="Unassembled WGS sequence"/>
</dbReference>
<gene>
    <name evidence="1" type="ORF">LSAT_V11C300132240</name>
</gene>
<organism evidence="1 2">
    <name type="scientific">Lactuca sativa</name>
    <name type="common">Garden lettuce</name>
    <dbReference type="NCBI Taxonomy" id="4236"/>
    <lineage>
        <taxon>Eukaryota</taxon>
        <taxon>Viridiplantae</taxon>
        <taxon>Streptophyta</taxon>
        <taxon>Embryophyta</taxon>
        <taxon>Tracheophyta</taxon>
        <taxon>Spermatophyta</taxon>
        <taxon>Magnoliopsida</taxon>
        <taxon>eudicotyledons</taxon>
        <taxon>Gunneridae</taxon>
        <taxon>Pentapetalae</taxon>
        <taxon>asterids</taxon>
        <taxon>campanulids</taxon>
        <taxon>Asterales</taxon>
        <taxon>Asteraceae</taxon>
        <taxon>Cichorioideae</taxon>
        <taxon>Cichorieae</taxon>
        <taxon>Lactucinae</taxon>
        <taxon>Lactuca</taxon>
    </lineage>
</organism>
<accession>A0A9R1VZ76</accession>
<comment type="caution">
    <text evidence="1">The sequence shown here is derived from an EMBL/GenBank/DDBJ whole genome shotgun (WGS) entry which is preliminary data.</text>
</comment>
<reference evidence="1 2" key="1">
    <citation type="journal article" date="2017" name="Nat. Commun.">
        <title>Genome assembly with in vitro proximity ligation data and whole-genome triplication in lettuce.</title>
        <authorList>
            <person name="Reyes-Chin-Wo S."/>
            <person name="Wang Z."/>
            <person name="Yang X."/>
            <person name="Kozik A."/>
            <person name="Arikit S."/>
            <person name="Song C."/>
            <person name="Xia L."/>
            <person name="Froenicke L."/>
            <person name="Lavelle D.O."/>
            <person name="Truco M.J."/>
            <person name="Xia R."/>
            <person name="Zhu S."/>
            <person name="Xu C."/>
            <person name="Xu H."/>
            <person name="Xu X."/>
            <person name="Cox K."/>
            <person name="Korf I."/>
            <person name="Meyers B.C."/>
            <person name="Michelmore R.W."/>
        </authorList>
    </citation>
    <scope>NUCLEOTIDE SEQUENCE [LARGE SCALE GENOMIC DNA]</scope>
    <source>
        <strain evidence="2">cv. Salinas</strain>
        <tissue evidence="1">Seedlings</tissue>
    </source>
</reference>
<sequence>MNHLCIEEETRIMDKCGKVGSSVHHLSTRGSGHKGKFVGVQQKSLGSQKFVWILDKKTLHRIGISLSFVSRLMKTSQLQFYMC</sequence>
<dbReference type="EMBL" id="NBSK02000003">
    <property type="protein sequence ID" value="KAJ0215345.1"/>
    <property type="molecule type" value="Genomic_DNA"/>
</dbReference>
<evidence type="ECO:0000313" key="1">
    <source>
        <dbReference type="EMBL" id="KAJ0215345.1"/>
    </source>
</evidence>
<evidence type="ECO:0000313" key="2">
    <source>
        <dbReference type="Proteomes" id="UP000235145"/>
    </source>
</evidence>